<evidence type="ECO:0000256" key="7">
    <source>
        <dbReference type="PROSITE-ProRule" id="PRU01091"/>
    </source>
</evidence>
<dbReference type="InterPro" id="IPR001789">
    <property type="entry name" value="Sig_transdc_resp-reg_receiver"/>
</dbReference>
<evidence type="ECO:0000256" key="3">
    <source>
        <dbReference type="ARBA" id="ARBA00023015"/>
    </source>
</evidence>
<keyword evidence="4 7" id="KW-0238">DNA-binding</keyword>
<dbReference type="Gene3D" id="6.10.250.690">
    <property type="match status" value="1"/>
</dbReference>
<dbReference type="Gene3D" id="1.10.10.10">
    <property type="entry name" value="Winged helix-like DNA-binding domain superfamily/Winged helix DNA-binding domain"/>
    <property type="match status" value="1"/>
</dbReference>
<dbReference type="GO" id="GO:0032993">
    <property type="term" value="C:protein-DNA complex"/>
    <property type="evidence" value="ECO:0007669"/>
    <property type="project" value="TreeGrafter"/>
</dbReference>
<dbReference type="GO" id="GO:0000156">
    <property type="term" value="F:phosphorelay response regulator activity"/>
    <property type="evidence" value="ECO:0007669"/>
    <property type="project" value="TreeGrafter"/>
</dbReference>
<name>A0A1N6KHB6_9BURK</name>
<dbReference type="Pfam" id="PF00486">
    <property type="entry name" value="Trans_reg_C"/>
    <property type="match status" value="1"/>
</dbReference>
<dbReference type="GO" id="GO:0000976">
    <property type="term" value="F:transcription cis-regulatory region binding"/>
    <property type="evidence" value="ECO:0007669"/>
    <property type="project" value="TreeGrafter"/>
</dbReference>
<dbReference type="InterPro" id="IPR036388">
    <property type="entry name" value="WH-like_DNA-bd_sf"/>
</dbReference>
<evidence type="ECO:0000256" key="4">
    <source>
        <dbReference type="ARBA" id="ARBA00023125"/>
    </source>
</evidence>
<feature type="domain" description="OmpR/PhoB-type" evidence="9">
    <location>
        <begin position="155"/>
        <end position="252"/>
    </location>
</feature>
<dbReference type="SUPFAM" id="SSF52172">
    <property type="entry name" value="CheY-like"/>
    <property type="match status" value="1"/>
</dbReference>
<keyword evidence="11" id="KW-1185">Reference proteome</keyword>
<dbReference type="InterPro" id="IPR001867">
    <property type="entry name" value="OmpR/PhoB-type_DNA-bd"/>
</dbReference>
<keyword evidence="1 6" id="KW-0597">Phosphoprotein</keyword>
<dbReference type="PROSITE" id="PS51755">
    <property type="entry name" value="OMPR_PHOB"/>
    <property type="match status" value="1"/>
</dbReference>
<sequence>MASCPSTDNPSRTPLKLAEFVAAREIIMSRVLTIEDDEITANEIVGELKSRGFTVDWVANGRDGMARAMSDEYDVITLDRMLPGVDGLTILTTMRSIGIQTPVLMLSALGDVDERVRGLRAGGDDYLTKPFDPEEMTARLEVLLRRSQTPTTPFETTLRVGPLELDLISRKVQRDGEEIVLLPTEYRVLEFMMRHAGQTITRTMLFEAVWGYHFDPGTNLIDVHMGRLRKKIDPPGVKQMIQTVRGSGYILA</sequence>
<dbReference type="InterPro" id="IPR039420">
    <property type="entry name" value="WalR-like"/>
</dbReference>
<dbReference type="GO" id="GO:0005829">
    <property type="term" value="C:cytosol"/>
    <property type="evidence" value="ECO:0007669"/>
    <property type="project" value="TreeGrafter"/>
</dbReference>
<evidence type="ECO:0000256" key="6">
    <source>
        <dbReference type="PROSITE-ProRule" id="PRU00169"/>
    </source>
</evidence>
<feature type="domain" description="Response regulatory" evidence="8">
    <location>
        <begin position="30"/>
        <end position="144"/>
    </location>
</feature>
<keyword evidence="2" id="KW-0902">Two-component regulatory system</keyword>
<dbReference type="SMART" id="SM00862">
    <property type="entry name" value="Trans_reg_C"/>
    <property type="match status" value="1"/>
</dbReference>
<evidence type="ECO:0000313" key="11">
    <source>
        <dbReference type="Proteomes" id="UP000185151"/>
    </source>
</evidence>
<evidence type="ECO:0000259" key="8">
    <source>
        <dbReference type="PROSITE" id="PS50110"/>
    </source>
</evidence>
<dbReference type="Pfam" id="PF00072">
    <property type="entry name" value="Response_reg"/>
    <property type="match status" value="1"/>
</dbReference>
<protein>
    <submittedName>
        <fullName evidence="10">Two component transcriptional regulator, winged helix family</fullName>
    </submittedName>
</protein>
<evidence type="ECO:0000256" key="5">
    <source>
        <dbReference type="ARBA" id="ARBA00023163"/>
    </source>
</evidence>
<dbReference type="PANTHER" id="PTHR48111:SF76">
    <property type="entry name" value="TWO-COMPONENT RESPONSE REGULATOR"/>
    <property type="match status" value="1"/>
</dbReference>
<keyword evidence="3" id="KW-0805">Transcription regulation</keyword>
<keyword evidence="5" id="KW-0804">Transcription</keyword>
<dbReference type="AlphaFoldDB" id="A0A1N6KHB6"/>
<organism evidence="10 11">
    <name type="scientific">Paraburkholderia phenazinium</name>
    <dbReference type="NCBI Taxonomy" id="60549"/>
    <lineage>
        <taxon>Bacteria</taxon>
        <taxon>Pseudomonadati</taxon>
        <taxon>Pseudomonadota</taxon>
        <taxon>Betaproteobacteria</taxon>
        <taxon>Burkholderiales</taxon>
        <taxon>Burkholderiaceae</taxon>
        <taxon>Paraburkholderia</taxon>
    </lineage>
</organism>
<evidence type="ECO:0000256" key="1">
    <source>
        <dbReference type="ARBA" id="ARBA00022553"/>
    </source>
</evidence>
<dbReference type="CDD" id="cd00383">
    <property type="entry name" value="trans_reg_C"/>
    <property type="match status" value="1"/>
</dbReference>
<dbReference type="PANTHER" id="PTHR48111">
    <property type="entry name" value="REGULATOR OF RPOS"/>
    <property type="match status" value="1"/>
</dbReference>
<gene>
    <name evidence="10" type="ORF">SAMN05444165_3630</name>
</gene>
<accession>A0A1N6KHB6</accession>
<dbReference type="Gene3D" id="3.40.50.2300">
    <property type="match status" value="1"/>
</dbReference>
<dbReference type="SMART" id="SM00448">
    <property type="entry name" value="REC"/>
    <property type="match status" value="1"/>
</dbReference>
<dbReference type="EMBL" id="FSRU01000002">
    <property type="protein sequence ID" value="SIO55959.1"/>
    <property type="molecule type" value="Genomic_DNA"/>
</dbReference>
<dbReference type="Proteomes" id="UP000185151">
    <property type="component" value="Unassembled WGS sequence"/>
</dbReference>
<evidence type="ECO:0000256" key="2">
    <source>
        <dbReference type="ARBA" id="ARBA00023012"/>
    </source>
</evidence>
<feature type="DNA-binding region" description="OmpR/PhoB-type" evidence="7">
    <location>
        <begin position="155"/>
        <end position="252"/>
    </location>
</feature>
<proteinExistence type="predicted"/>
<dbReference type="InterPro" id="IPR011006">
    <property type="entry name" value="CheY-like_superfamily"/>
</dbReference>
<dbReference type="GO" id="GO:0006355">
    <property type="term" value="P:regulation of DNA-templated transcription"/>
    <property type="evidence" value="ECO:0007669"/>
    <property type="project" value="InterPro"/>
</dbReference>
<evidence type="ECO:0000259" key="9">
    <source>
        <dbReference type="PROSITE" id="PS51755"/>
    </source>
</evidence>
<feature type="modified residue" description="4-aspartylphosphate" evidence="6">
    <location>
        <position position="79"/>
    </location>
</feature>
<evidence type="ECO:0000313" key="10">
    <source>
        <dbReference type="EMBL" id="SIO55959.1"/>
    </source>
</evidence>
<dbReference type="FunFam" id="1.10.10.10:FF:000005">
    <property type="entry name" value="Two-component system response regulator"/>
    <property type="match status" value="1"/>
</dbReference>
<dbReference type="PROSITE" id="PS50110">
    <property type="entry name" value="RESPONSE_REGULATORY"/>
    <property type="match status" value="1"/>
</dbReference>
<reference evidence="10 11" key="1">
    <citation type="submission" date="2016-11" db="EMBL/GenBank/DDBJ databases">
        <authorList>
            <person name="Jaros S."/>
            <person name="Januszkiewicz K."/>
            <person name="Wedrychowicz H."/>
        </authorList>
    </citation>
    <scope>NUCLEOTIDE SEQUENCE [LARGE SCALE GENOMIC DNA]</scope>
    <source>
        <strain evidence="10 11">GAS95</strain>
    </source>
</reference>